<name>A0AAV3PKB5_LITER</name>
<dbReference type="AlphaFoldDB" id="A0AAV3PKB5"/>
<comment type="caution">
    <text evidence="1">The sequence shown here is derived from an EMBL/GenBank/DDBJ whole genome shotgun (WGS) entry which is preliminary data.</text>
</comment>
<reference evidence="1 2" key="1">
    <citation type="submission" date="2024-01" db="EMBL/GenBank/DDBJ databases">
        <title>The complete chloroplast genome sequence of Lithospermum erythrorhizon: insights into the phylogenetic relationship among Boraginaceae species and the maternal lineages of purple gromwells.</title>
        <authorList>
            <person name="Okada T."/>
            <person name="Watanabe K."/>
        </authorList>
    </citation>
    <scope>NUCLEOTIDE SEQUENCE [LARGE SCALE GENOMIC DNA]</scope>
</reference>
<evidence type="ECO:0000313" key="1">
    <source>
        <dbReference type="EMBL" id="GAA0152144.1"/>
    </source>
</evidence>
<protein>
    <submittedName>
        <fullName evidence="1">Uncharacterized protein</fullName>
    </submittedName>
</protein>
<gene>
    <name evidence="1" type="ORF">LIER_10697</name>
</gene>
<keyword evidence="2" id="KW-1185">Reference proteome</keyword>
<evidence type="ECO:0000313" key="2">
    <source>
        <dbReference type="Proteomes" id="UP001454036"/>
    </source>
</evidence>
<dbReference type="EMBL" id="BAABME010001923">
    <property type="protein sequence ID" value="GAA0152144.1"/>
    <property type="molecule type" value="Genomic_DNA"/>
</dbReference>
<dbReference type="Proteomes" id="UP001454036">
    <property type="component" value="Unassembled WGS sequence"/>
</dbReference>
<sequence>MQVPLLLRLDTRSILDCILGSSWNVVQLTSNLFGCQDPPQDPDPLCLLNMQVKAQKSAVLAGAGAQVAAEVHPAGSGIMNVMATVDAVKWRVATCRVDTAVCFILSPLKCNL</sequence>
<organism evidence="1 2">
    <name type="scientific">Lithospermum erythrorhizon</name>
    <name type="common">Purple gromwell</name>
    <name type="synonym">Lithospermum officinale var. erythrorhizon</name>
    <dbReference type="NCBI Taxonomy" id="34254"/>
    <lineage>
        <taxon>Eukaryota</taxon>
        <taxon>Viridiplantae</taxon>
        <taxon>Streptophyta</taxon>
        <taxon>Embryophyta</taxon>
        <taxon>Tracheophyta</taxon>
        <taxon>Spermatophyta</taxon>
        <taxon>Magnoliopsida</taxon>
        <taxon>eudicotyledons</taxon>
        <taxon>Gunneridae</taxon>
        <taxon>Pentapetalae</taxon>
        <taxon>asterids</taxon>
        <taxon>lamiids</taxon>
        <taxon>Boraginales</taxon>
        <taxon>Boraginaceae</taxon>
        <taxon>Boraginoideae</taxon>
        <taxon>Lithospermeae</taxon>
        <taxon>Lithospermum</taxon>
    </lineage>
</organism>
<proteinExistence type="predicted"/>
<accession>A0AAV3PKB5</accession>